<reference evidence="2" key="1">
    <citation type="submission" date="2024-04" db="EMBL/GenBank/DDBJ databases">
        <authorList>
            <person name="Shaw F."/>
            <person name="Minotto A."/>
        </authorList>
    </citation>
    <scope>NUCLEOTIDE SEQUENCE [LARGE SCALE GENOMIC DNA]</scope>
</reference>
<evidence type="ECO:0000313" key="2">
    <source>
        <dbReference type="Proteomes" id="UP001497453"/>
    </source>
</evidence>
<keyword evidence="2" id="KW-1185">Reference proteome</keyword>
<gene>
    <name evidence="1" type="ORF">GFSPODELE1_LOCUS6724</name>
</gene>
<evidence type="ECO:0000313" key="1">
    <source>
        <dbReference type="EMBL" id="CAL1708170.1"/>
    </source>
</evidence>
<evidence type="ECO:0008006" key="3">
    <source>
        <dbReference type="Google" id="ProtNLM"/>
    </source>
</evidence>
<organism evidence="1 2">
    <name type="scientific">Somion occarium</name>
    <dbReference type="NCBI Taxonomy" id="3059160"/>
    <lineage>
        <taxon>Eukaryota</taxon>
        <taxon>Fungi</taxon>
        <taxon>Dikarya</taxon>
        <taxon>Basidiomycota</taxon>
        <taxon>Agaricomycotina</taxon>
        <taxon>Agaricomycetes</taxon>
        <taxon>Polyporales</taxon>
        <taxon>Cerrenaceae</taxon>
        <taxon>Somion</taxon>
    </lineage>
</organism>
<proteinExistence type="predicted"/>
<dbReference type="EMBL" id="OZ037947">
    <property type="protein sequence ID" value="CAL1708170.1"/>
    <property type="molecule type" value="Genomic_DNA"/>
</dbReference>
<accession>A0ABP1DK29</accession>
<name>A0ABP1DK29_9APHY</name>
<dbReference type="Proteomes" id="UP001497453">
    <property type="component" value="Chromosome 4"/>
</dbReference>
<protein>
    <recommendedName>
        <fullName evidence="3">F-box domain-containing protein</fullName>
    </recommendedName>
</protein>
<sequence length="332" mass="37757">MLNPHAPCGRSIFDILPVELLALIKEHIPVSDLRTHICFYKASSRFAALYGDEDQEEAFWESSCILSGLGYIEDEDLNATPWKEVAFDCIEKDGFCAHPQCGGARLEWNARQIAATMDLPGKPSSPDVQKRILGLEPNHRPNLTSNPVIKGLTFTHKPRGDLDDDDAFKNEAYLDHSQEEGVDSKVHHPPELEWHRHPIARRSFAVFPLVTRLCITNYPDFESTTCSIVSHCGLTMDDIVRDMHNSMDRLMSLTEIQSLLGTVSDLNEVFPDAVRFLSVLDRLNTMRGILYFFIPKCLRFGGWHGWIEGPEFEFEYQPARTYDRDVGAYGPW</sequence>